<dbReference type="PANTHER" id="PTHR33053">
    <property type="entry name" value="PROTEIN, PUTATIVE-RELATED"/>
    <property type="match status" value="1"/>
</dbReference>
<protein>
    <recommendedName>
        <fullName evidence="3">DUF4806 domain-containing protein</fullName>
    </recommendedName>
</protein>
<comment type="caution">
    <text evidence="1">The sequence shown here is derived from an EMBL/GenBank/DDBJ whole genome shotgun (WGS) entry which is preliminary data.</text>
</comment>
<gene>
    <name evidence="1" type="ORF">AVEN_227330_1</name>
</gene>
<proteinExistence type="predicted"/>
<dbReference type="Proteomes" id="UP000499080">
    <property type="component" value="Unassembled WGS sequence"/>
</dbReference>
<reference evidence="1 2" key="1">
    <citation type="journal article" date="2019" name="Sci. Rep.">
        <title>Orb-weaving spider Araneus ventricosus genome elucidates the spidroin gene catalogue.</title>
        <authorList>
            <person name="Kono N."/>
            <person name="Nakamura H."/>
            <person name="Ohtoshi R."/>
            <person name="Moran D.A.P."/>
            <person name="Shinohara A."/>
            <person name="Yoshida Y."/>
            <person name="Fujiwara M."/>
            <person name="Mori M."/>
            <person name="Tomita M."/>
            <person name="Arakawa K."/>
        </authorList>
    </citation>
    <scope>NUCLEOTIDE SEQUENCE [LARGE SCALE GENOMIC DNA]</scope>
</reference>
<sequence length="698" mass="78422">MYRAQGSSRWQKNRNINFKVDKHMKEISRAAEVNNSLDYADLQLPHSPVSKKIKLLENSQNLAPFQSESASTPSTSFNSTYSIHSVIDSDHIATSVDFSDSDEIGADVSKSLIPIADDTDLQKNLGACFIKHNASHALINDILKILKPYHSLPNDARTLLRTPQCLPAKQLSNGEMIYFGLLTGIKEKIKKGLIVNNGKLNLLFNIDGLPLHRSSNKQFWPILCQIEETVDKSPFPVAVFCGSSKPDTVNDFLYDFVDELTSLKDGSLDIAHEISIKGFVCDAPARAFLKCIKNHNGYFGCEKCCQKGKWDNNRMTFPDSNAPKRKDSDFDSFSHDNDFGHILEKSPLLKVDIGLVTQFPLDYMHMVCLGVMRKLLISWCRGPLNVRLCSRDIDILSNSFHVVQFIDEGTIEIVPNNWMTGSKCFWPPLARPSQIKRLVLLSAEPAGNWRKYDAIIMKTTRTYEKAEKKLKKAMFTSELSSDCSVLSEHIAGPSTLTPKFPCPPVEEISSHTQETSNSAVAKIAASMEAFQRSVFHLLEEIKEEQKELRAMFASNFSKGKHNTELPPDCPRLPCTSPEELSSLNTYLEDTKNFSLMCKHFGSVGGSTMNNVVRRILQSILSNSLSMQYNWRGTGGLKLAFSRFSNICKMLMASVREHSMFEKTTDHEVENSIKKWLVYAKDREGGRSHRTSSSANFGK</sequence>
<dbReference type="EMBL" id="BGPR01001566">
    <property type="protein sequence ID" value="GBM56817.1"/>
    <property type="molecule type" value="Genomic_DNA"/>
</dbReference>
<keyword evidence="2" id="KW-1185">Reference proteome</keyword>
<dbReference type="AlphaFoldDB" id="A0A4Y2GUM3"/>
<evidence type="ECO:0000313" key="2">
    <source>
        <dbReference type="Proteomes" id="UP000499080"/>
    </source>
</evidence>
<dbReference type="PANTHER" id="PTHR33053:SF26">
    <property type="entry name" value="TRANSPOSASE DOMAIN-CONTAINING PROTEIN"/>
    <property type="match status" value="1"/>
</dbReference>
<accession>A0A4Y2GUM3</accession>
<evidence type="ECO:0008006" key="3">
    <source>
        <dbReference type="Google" id="ProtNLM"/>
    </source>
</evidence>
<name>A0A4Y2GUM3_ARAVE</name>
<organism evidence="1 2">
    <name type="scientific">Araneus ventricosus</name>
    <name type="common">Orbweaver spider</name>
    <name type="synonym">Epeira ventricosa</name>
    <dbReference type="NCBI Taxonomy" id="182803"/>
    <lineage>
        <taxon>Eukaryota</taxon>
        <taxon>Metazoa</taxon>
        <taxon>Ecdysozoa</taxon>
        <taxon>Arthropoda</taxon>
        <taxon>Chelicerata</taxon>
        <taxon>Arachnida</taxon>
        <taxon>Araneae</taxon>
        <taxon>Araneomorphae</taxon>
        <taxon>Entelegynae</taxon>
        <taxon>Araneoidea</taxon>
        <taxon>Araneidae</taxon>
        <taxon>Araneus</taxon>
    </lineage>
</organism>
<dbReference type="OrthoDB" id="6616134at2759"/>
<evidence type="ECO:0000313" key="1">
    <source>
        <dbReference type="EMBL" id="GBM56817.1"/>
    </source>
</evidence>